<dbReference type="PANTHER" id="PTHR21089">
    <property type="entry name" value="SHIKIMATE DEHYDROGENASE"/>
    <property type="match status" value="1"/>
</dbReference>
<protein>
    <recommendedName>
        <fullName evidence="2">shikimate dehydrogenase (NADP(+))</fullName>
        <ecNumber evidence="2">1.1.1.25</ecNumber>
    </recommendedName>
</protein>
<dbReference type="SUPFAM" id="SSF51735">
    <property type="entry name" value="NAD(P)-binding Rossmann-fold domains"/>
    <property type="match status" value="1"/>
</dbReference>
<dbReference type="InterPro" id="IPR036291">
    <property type="entry name" value="NAD(P)-bd_dom_sf"/>
</dbReference>
<evidence type="ECO:0000256" key="2">
    <source>
        <dbReference type="ARBA" id="ARBA00012962"/>
    </source>
</evidence>
<dbReference type="GO" id="GO:0050661">
    <property type="term" value="F:NADP binding"/>
    <property type="evidence" value="ECO:0007669"/>
    <property type="project" value="TreeGrafter"/>
</dbReference>
<evidence type="ECO:0000256" key="1">
    <source>
        <dbReference type="ARBA" id="ARBA00004871"/>
    </source>
</evidence>
<dbReference type="EC" id="1.1.1.25" evidence="2"/>
<dbReference type="AlphaFoldDB" id="A0A1H1KYJ6"/>
<dbReference type="Pfam" id="PF01488">
    <property type="entry name" value="Shikimate_DH"/>
    <property type="match status" value="1"/>
</dbReference>
<gene>
    <name evidence="7" type="ORF">SAMN04489719_0252</name>
</gene>
<dbReference type="GO" id="GO:0004764">
    <property type="term" value="F:shikimate 3-dehydrogenase (NADP+) activity"/>
    <property type="evidence" value="ECO:0007669"/>
    <property type="project" value="UniProtKB-EC"/>
</dbReference>
<dbReference type="InterPro" id="IPR013708">
    <property type="entry name" value="Shikimate_DH-bd_N"/>
</dbReference>
<dbReference type="GO" id="GO:0009423">
    <property type="term" value="P:chorismate biosynthetic process"/>
    <property type="evidence" value="ECO:0007669"/>
    <property type="project" value="UniProtKB-UniPathway"/>
</dbReference>
<dbReference type="GO" id="GO:0009073">
    <property type="term" value="P:aromatic amino acid family biosynthetic process"/>
    <property type="evidence" value="ECO:0007669"/>
    <property type="project" value="UniProtKB-KW"/>
</dbReference>
<dbReference type="GO" id="GO:0019632">
    <property type="term" value="P:shikimate metabolic process"/>
    <property type="evidence" value="ECO:0007669"/>
    <property type="project" value="TreeGrafter"/>
</dbReference>
<dbReference type="PANTHER" id="PTHR21089:SF1">
    <property type="entry name" value="BIFUNCTIONAL 3-DEHYDROQUINATE DEHYDRATASE_SHIKIMATE DEHYDROGENASE, CHLOROPLASTIC"/>
    <property type="match status" value="1"/>
</dbReference>
<dbReference type="Gene3D" id="3.40.50.10860">
    <property type="entry name" value="Leucine Dehydrogenase, chain A, domain 1"/>
    <property type="match status" value="1"/>
</dbReference>
<evidence type="ECO:0000256" key="3">
    <source>
        <dbReference type="ARBA" id="ARBA00023141"/>
    </source>
</evidence>
<evidence type="ECO:0000259" key="5">
    <source>
        <dbReference type="Pfam" id="PF01488"/>
    </source>
</evidence>
<dbReference type="InterPro" id="IPR022893">
    <property type="entry name" value="Shikimate_DH_fam"/>
</dbReference>
<dbReference type="RefSeq" id="WP_092665128.1">
    <property type="nucleotide sequence ID" value="NZ_LT629734.1"/>
</dbReference>
<evidence type="ECO:0000256" key="4">
    <source>
        <dbReference type="ARBA" id="ARBA00049442"/>
    </source>
</evidence>
<dbReference type="InterPro" id="IPR006151">
    <property type="entry name" value="Shikm_DH/Glu-tRNA_Rdtase"/>
</dbReference>
<organism evidence="7 8">
    <name type="scientific">Agrococcus carbonis</name>
    <dbReference type="NCBI Taxonomy" id="684552"/>
    <lineage>
        <taxon>Bacteria</taxon>
        <taxon>Bacillati</taxon>
        <taxon>Actinomycetota</taxon>
        <taxon>Actinomycetes</taxon>
        <taxon>Micrococcales</taxon>
        <taxon>Microbacteriaceae</taxon>
        <taxon>Agrococcus</taxon>
    </lineage>
</organism>
<keyword evidence="3" id="KW-0028">Amino-acid biosynthesis</keyword>
<feature type="domain" description="Quinate/shikimate 5-dehydrogenase/glutamyl-tRNA reductase" evidence="5">
    <location>
        <begin position="125"/>
        <end position="198"/>
    </location>
</feature>
<dbReference type="EMBL" id="LT629734">
    <property type="protein sequence ID" value="SDR67082.1"/>
    <property type="molecule type" value="Genomic_DNA"/>
</dbReference>
<comment type="pathway">
    <text evidence="1">Metabolic intermediate biosynthesis; chorismate biosynthesis; chorismate from D-erythrose 4-phosphate and phosphoenolpyruvate: step 4/7.</text>
</comment>
<keyword evidence="8" id="KW-1185">Reference proteome</keyword>
<evidence type="ECO:0000313" key="8">
    <source>
        <dbReference type="Proteomes" id="UP000199649"/>
    </source>
</evidence>
<name>A0A1H1KYJ6_9MICO</name>
<sequence>MPDASAGAWRLAVVGAPIEHSLSPVLQGAAAAALGLDWRYERRLVAAGELAGFVDALDGRWLGLSVTAPLKEEARALARWVDERAERTGAVNTLLLDGAAPRGWNTDVGGIVRAFADAGLASASTGAIVGAGATAQSALLALAELGARRVTVALRTPAKGARVQELGERLGVAVVLQSLEAALPAVDAAVSTLPAAAALVPAFAHPPAVLLDADYAGAAGSRYVATLGAERVIDGREMLLGQAVLQARIFAHGDVDAALPDEDRVADAMRAAMVRAASAGLEES</sequence>
<dbReference type="STRING" id="684552.SAMN04489719_0252"/>
<dbReference type="InterPro" id="IPR046346">
    <property type="entry name" value="Aminoacid_DH-like_N_sf"/>
</dbReference>
<dbReference type="OrthoDB" id="9776868at2"/>
<dbReference type="SUPFAM" id="SSF53223">
    <property type="entry name" value="Aminoacid dehydrogenase-like, N-terminal domain"/>
    <property type="match status" value="1"/>
</dbReference>
<keyword evidence="3" id="KW-0057">Aromatic amino acid biosynthesis</keyword>
<dbReference type="UniPathway" id="UPA00053">
    <property type="reaction ID" value="UER00087"/>
</dbReference>
<dbReference type="Proteomes" id="UP000199649">
    <property type="component" value="Chromosome I"/>
</dbReference>
<dbReference type="Pfam" id="PF08501">
    <property type="entry name" value="Shikimate_dh_N"/>
    <property type="match status" value="1"/>
</dbReference>
<accession>A0A1H1KYJ6</accession>
<evidence type="ECO:0000313" key="7">
    <source>
        <dbReference type="EMBL" id="SDR67082.1"/>
    </source>
</evidence>
<dbReference type="Gene3D" id="3.40.50.720">
    <property type="entry name" value="NAD(P)-binding Rossmann-like Domain"/>
    <property type="match status" value="1"/>
</dbReference>
<comment type="catalytic activity">
    <reaction evidence="4">
        <text>shikimate + NADP(+) = 3-dehydroshikimate + NADPH + H(+)</text>
        <dbReference type="Rhea" id="RHEA:17737"/>
        <dbReference type="ChEBI" id="CHEBI:15378"/>
        <dbReference type="ChEBI" id="CHEBI:16630"/>
        <dbReference type="ChEBI" id="CHEBI:36208"/>
        <dbReference type="ChEBI" id="CHEBI:57783"/>
        <dbReference type="ChEBI" id="CHEBI:58349"/>
        <dbReference type="EC" id="1.1.1.25"/>
    </reaction>
</comment>
<evidence type="ECO:0000259" key="6">
    <source>
        <dbReference type="Pfam" id="PF08501"/>
    </source>
</evidence>
<reference evidence="8" key="1">
    <citation type="submission" date="2016-10" db="EMBL/GenBank/DDBJ databases">
        <authorList>
            <person name="Varghese N."/>
            <person name="Submissions S."/>
        </authorList>
    </citation>
    <scope>NUCLEOTIDE SEQUENCE [LARGE SCALE GENOMIC DNA]</scope>
    <source>
        <strain evidence="8">DSM 22965</strain>
    </source>
</reference>
<feature type="domain" description="Shikimate dehydrogenase substrate binding N-terminal" evidence="6">
    <location>
        <begin position="13"/>
        <end position="94"/>
    </location>
</feature>
<proteinExistence type="predicted"/>
<dbReference type="GO" id="GO:0005829">
    <property type="term" value="C:cytosol"/>
    <property type="evidence" value="ECO:0007669"/>
    <property type="project" value="TreeGrafter"/>
</dbReference>